<keyword evidence="9" id="KW-1185">Reference proteome</keyword>
<keyword evidence="5 6" id="KW-0862">Zinc</keyword>
<dbReference type="NCBIfam" id="TIGR03178">
    <property type="entry name" value="allantoinase"/>
    <property type="match status" value="1"/>
</dbReference>
<comment type="catalytic activity">
    <reaction evidence="6">
        <text>(S)-allantoin + H2O = allantoate + H(+)</text>
        <dbReference type="Rhea" id="RHEA:17029"/>
        <dbReference type="ChEBI" id="CHEBI:15377"/>
        <dbReference type="ChEBI" id="CHEBI:15378"/>
        <dbReference type="ChEBI" id="CHEBI:15678"/>
        <dbReference type="ChEBI" id="CHEBI:17536"/>
        <dbReference type="EC" id="3.5.2.5"/>
    </reaction>
</comment>
<dbReference type="InterPro" id="IPR047604">
    <property type="entry name" value="Allantoinase_bact"/>
</dbReference>
<dbReference type="Pfam" id="PF01979">
    <property type="entry name" value="Amidohydro_1"/>
    <property type="match status" value="1"/>
</dbReference>
<dbReference type="NCBIfam" id="TIGR00857">
    <property type="entry name" value="pyrC_multi"/>
    <property type="match status" value="1"/>
</dbReference>
<dbReference type="InterPro" id="IPR050138">
    <property type="entry name" value="DHOase/Allantoinase_Hydrolase"/>
</dbReference>
<gene>
    <name evidence="6 8" type="primary">allB</name>
    <name evidence="8" type="ORF">K9V48_15585</name>
</gene>
<comment type="caution">
    <text evidence="8">The sequence shown here is derived from an EMBL/GenBank/DDBJ whole genome shotgun (WGS) entry which is preliminary data.</text>
</comment>
<dbReference type="SUPFAM" id="SSF51338">
    <property type="entry name" value="Composite domain of metallo-dependent hydrolases"/>
    <property type="match status" value="1"/>
</dbReference>
<evidence type="ECO:0000313" key="8">
    <source>
        <dbReference type="EMBL" id="MBZ5751627.1"/>
    </source>
</evidence>
<feature type="binding site" description="via carbamate group" evidence="6">
    <location>
        <position position="150"/>
    </location>
    <ligand>
        <name>Zn(2+)</name>
        <dbReference type="ChEBI" id="CHEBI:29105"/>
        <label>2</label>
    </ligand>
</feature>
<dbReference type="PANTHER" id="PTHR43668">
    <property type="entry name" value="ALLANTOINASE"/>
    <property type="match status" value="1"/>
</dbReference>
<dbReference type="RefSeq" id="WP_224139953.1">
    <property type="nucleotide sequence ID" value="NZ_JAIQUM010000036.1"/>
</dbReference>
<dbReference type="InterPro" id="IPR006680">
    <property type="entry name" value="Amidohydro-rel"/>
</dbReference>
<evidence type="ECO:0000256" key="6">
    <source>
        <dbReference type="HAMAP-Rule" id="MF_01645"/>
    </source>
</evidence>
<evidence type="ECO:0000256" key="4">
    <source>
        <dbReference type="ARBA" id="ARBA00022801"/>
    </source>
</evidence>
<dbReference type="Proteomes" id="UP001165287">
    <property type="component" value="Unassembled WGS sequence"/>
</dbReference>
<keyword evidence="2 6" id="KW-0659">Purine metabolism</keyword>
<sequence length="442" mass="48759">MAEFDVILRNGYIVTEKGVSKGDIAIKGGKIAAISCIDQLKGTAADEIDVTDQYILPGLIDTHVHFNEPGRTDWEGFETGSKALAAGGVTTFFDMPLNSHPATINKDAFDLKFSRGLEKSLVNFYLWGGLVPSNINHLQELSECGAIGFKAFMSDSGIADFKACDDVHLLQGMEKISELQSLLAVHAESQQITEHLTNTLIRRGDTSAKSFSQSRPILSEIEAVQRILTYAKLTNCKIHIVHVTSSEVISQITAAKKQGVDVTVETCPHYLSLTTADLAEKGVIAKCAPPLRQAKEVEMLWDALRNGEIDIIGSDHSPSPPELKEGDFFTAWGGISGAQTTLNILLEEGYWKRNISLETIVRLTATNPAKRFKLFPQKGILDIESDADLTIIDLNESFVLKKEDLFYKHQQSPFLGKKFRGKVKYTLVNGKLVYSSLKEKIR</sequence>
<feature type="binding site" evidence="6">
    <location>
        <position position="315"/>
    </location>
    <ligand>
        <name>Zn(2+)</name>
        <dbReference type="ChEBI" id="CHEBI:29105"/>
        <label>1</label>
    </ligand>
</feature>
<evidence type="ECO:0000256" key="2">
    <source>
        <dbReference type="ARBA" id="ARBA00022631"/>
    </source>
</evidence>
<feature type="binding site" evidence="6">
    <location>
        <position position="63"/>
    </location>
    <ligand>
        <name>Zn(2+)</name>
        <dbReference type="ChEBI" id="CHEBI:29105"/>
        <label>1</label>
    </ligand>
</feature>
<keyword evidence="3 6" id="KW-0479">Metal-binding</keyword>
<dbReference type="InterPro" id="IPR032466">
    <property type="entry name" value="Metal_Hydrolase"/>
</dbReference>
<evidence type="ECO:0000256" key="3">
    <source>
        <dbReference type="ARBA" id="ARBA00022723"/>
    </source>
</evidence>
<dbReference type="InterPro" id="IPR011059">
    <property type="entry name" value="Metal-dep_hydrolase_composite"/>
</dbReference>
<feature type="domain" description="Amidohydrolase-related" evidence="7">
    <location>
        <begin position="54"/>
        <end position="433"/>
    </location>
</feature>
<comment type="pathway">
    <text evidence="6">Nitrogen metabolism; (S)-allantoin degradation; allantoate from (S)-allantoin: step 1/1.</text>
</comment>
<feature type="modified residue" description="N6-carboxylysine" evidence="6">
    <location>
        <position position="150"/>
    </location>
</feature>
<keyword evidence="4 6" id="KW-0378">Hydrolase</keyword>
<evidence type="ECO:0000256" key="1">
    <source>
        <dbReference type="ARBA" id="ARBA00011881"/>
    </source>
</evidence>
<reference evidence="8" key="1">
    <citation type="submission" date="2024-05" db="EMBL/GenBank/DDBJ databases">
        <title>Metabacillus sp. nov., isolated from the rhizosphere soil of tomato plants.</title>
        <authorList>
            <person name="Ma R."/>
        </authorList>
    </citation>
    <scope>NUCLEOTIDE SEQUENCE</scope>
    <source>
        <strain evidence="8">DBTR6</strain>
    </source>
</reference>
<dbReference type="HAMAP" id="MF_01645">
    <property type="entry name" value="Hydantoinase"/>
    <property type="match status" value="1"/>
</dbReference>
<dbReference type="PANTHER" id="PTHR43668:SF4">
    <property type="entry name" value="ALLANTOINASE"/>
    <property type="match status" value="1"/>
</dbReference>
<dbReference type="GO" id="GO:0004038">
    <property type="term" value="F:allantoinase activity"/>
    <property type="evidence" value="ECO:0007669"/>
    <property type="project" value="UniProtKB-EC"/>
</dbReference>
<evidence type="ECO:0000313" key="9">
    <source>
        <dbReference type="Proteomes" id="UP001165287"/>
    </source>
</evidence>
<feature type="binding site" evidence="6">
    <location>
        <position position="242"/>
    </location>
    <ligand>
        <name>Zn(2+)</name>
        <dbReference type="ChEBI" id="CHEBI:29105"/>
        <label>2</label>
    </ligand>
</feature>
<accession>A0ABS7UTJ1</accession>
<comment type="function">
    <text evidence="6">Catalyzes the conversion of allantoin (5-ureidohydantoin) to allantoic acid by hydrolytic cleavage of the five-member hydantoin ring.</text>
</comment>
<comment type="cofactor">
    <cofactor evidence="6">
        <name>Zn(2+)</name>
        <dbReference type="ChEBI" id="CHEBI:29105"/>
    </cofactor>
    <text evidence="6">Binds 2 Zn(2+) ions per subunit.</text>
</comment>
<dbReference type="InterPro" id="IPR017593">
    <property type="entry name" value="Allantoinase"/>
</dbReference>
<dbReference type="SUPFAM" id="SSF51556">
    <property type="entry name" value="Metallo-dependent hydrolases"/>
    <property type="match status" value="1"/>
</dbReference>
<feature type="binding site" description="via carbamate group" evidence="6">
    <location>
        <position position="150"/>
    </location>
    <ligand>
        <name>Zn(2+)</name>
        <dbReference type="ChEBI" id="CHEBI:29105"/>
        <label>1</label>
    </ligand>
</feature>
<dbReference type="EMBL" id="JAIQUM010000036">
    <property type="protein sequence ID" value="MBZ5751627.1"/>
    <property type="molecule type" value="Genomic_DNA"/>
</dbReference>
<dbReference type="Gene3D" id="3.20.20.140">
    <property type="entry name" value="Metal-dependent hydrolases"/>
    <property type="match status" value="1"/>
</dbReference>
<evidence type="ECO:0000259" key="7">
    <source>
        <dbReference type="Pfam" id="PF01979"/>
    </source>
</evidence>
<comment type="similarity">
    <text evidence="6">Belongs to the metallo-dependent hydrolases superfamily. Allantoinase family.</text>
</comment>
<feature type="binding site" evidence="6">
    <location>
        <position position="186"/>
    </location>
    <ligand>
        <name>Zn(2+)</name>
        <dbReference type="ChEBI" id="CHEBI:29105"/>
        <label>2</label>
    </ligand>
</feature>
<proteinExistence type="inferred from homology"/>
<organism evidence="8 9">
    <name type="scientific">Metabacillus rhizolycopersici</name>
    <dbReference type="NCBI Taxonomy" id="2875709"/>
    <lineage>
        <taxon>Bacteria</taxon>
        <taxon>Bacillati</taxon>
        <taxon>Bacillota</taxon>
        <taxon>Bacilli</taxon>
        <taxon>Bacillales</taxon>
        <taxon>Bacillaceae</taxon>
        <taxon>Metabacillus</taxon>
    </lineage>
</organism>
<protein>
    <recommendedName>
        <fullName evidence="6">Allantoinase</fullName>
        <ecNumber evidence="6">3.5.2.5</ecNumber>
    </recommendedName>
    <alternativeName>
        <fullName evidence="6">Allantoin-utilizing enzyme</fullName>
    </alternativeName>
</protein>
<dbReference type="EC" id="3.5.2.5" evidence="6"/>
<feature type="binding site" evidence="6">
    <location>
        <position position="65"/>
    </location>
    <ligand>
        <name>Zn(2+)</name>
        <dbReference type="ChEBI" id="CHEBI:29105"/>
        <label>1</label>
    </ligand>
</feature>
<comment type="subunit">
    <text evidence="1 6">Homotetramer.</text>
</comment>
<name>A0ABS7UTJ1_9BACI</name>
<comment type="PTM">
    <text evidence="6">Carboxylation allows a single lysine to coordinate two zinc ions.</text>
</comment>
<evidence type="ECO:0000256" key="5">
    <source>
        <dbReference type="ARBA" id="ARBA00022833"/>
    </source>
</evidence>